<dbReference type="InterPro" id="IPR050589">
    <property type="entry name" value="Ikaros_C2H2-ZF"/>
</dbReference>
<dbReference type="PANTHER" id="PTHR24404:SF114">
    <property type="entry name" value="KLUMPFUSS, ISOFORM B-RELATED"/>
    <property type="match status" value="1"/>
</dbReference>
<dbReference type="SUPFAM" id="SSF57667">
    <property type="entry name" value="beta-beta-alpha zinc fingers"/>
    <property type="match status" value="2"/>
</dbReference>
<keyword evidence="5" id="KW-0862">Zinc</keyword>
<dbReference type="PANTHER" id="PTHR24404">
    <property type="entry name" value="ZINC FINGER PROTEIN"/>
    <property type="match status" value="1"/>
</dbReference>
<evidence type="ECO:0000256" key="3">
    <source>
        <dbReference type="ARBA" id="ARBA00022737"/>
    </source>
</evidence>
<evidence type="ECO:0000256" key="6">
    <source>
        <dbReference type="ARBA" id="ARBA00023125"/>
    </source>
</evidence>
<dbReference type="InterPro" id="IPR013087">
    <property type="entry name" value="Znf_C2H2_type"/>
</dbReference>
<feature type="compositionally biased region" description="Basic and acidic residues" evidence="9">
    <location>
        <begin position="188"/>
        <end position="207"/>
    </location>
</feature>
<feature type="domain" description="C2H2-type" evidence="10">
    <location>
        <begin position="103"/>
        <end position="130"/>
    </location>
</feature>
<feature type="region of interest" description="Disordered" evidence="9">
    <location>
        <begin position="224"/>
        <end position="267"/>
    </location>
</feature>
<dbReference type="PROSITE" id="PS00028">
    <property type="entry name" value="ZINC_FINGER_C2H2_1"/>
    <property type="match status" value="3"/>
</dbReference>
<organism evidence="11 12">
    <name type="scientific">Ancylostoma duodenale</name>
    <dbReference type="NCBI Taxonomy" id="51022"/>
    <lineage>
        <taxon>Eukaryota</taxon>
        <taxon>Metazoa</taxon>
        <taxon>Ecdysozoa</taxon>
        <taxon>Nematoda</taxon>
        <taxon>Chromadorea</taxon>
        <taxon>Rhabditida</taxon>
        <taxon>Rhabditina</taxon>
        <taxon>Rhabditomorpha</taxon>
        <taxon>Strongyloidea</taxon>
        <taxon>Ancylostomatidae</taxon>
        <taxon>Ancylostomatinae</taxon>
        <taxon>Ancylostoma</taxon>
    </lineage>
</organism>
<dbReference type="SMART" id="SM00355">
    <property type="entry name" value="ZnF_C2H2"/>
    <property type="match status" value="3"/>
</dbReference>
<evidence type="ECO:0000313" key="11">
    <source>
        <dbReference type="EMBL" id="KIH62157.1"/>
    </source>
</evidence>
<evidence type="ECO:0000259" key="10">
    <source>
        <dbReference type="PROSITE" id="PS50157"/>
    </source>
</evidence>
<dbReference type="InterPro" id="IPR036236">
    <property type="entry name" value="Znf_C2H2_sf"/>
</dbReference>
<keyword evidence="6" id="KW-0238">DNA-binding</keyword>
<evidence type="ECO:0000313" key="12">
    <source>
        <dbReference type="Proteomes" id="UP000054047"/>
    </source>
</evidence>
<dbReference type="FunFam" id="3.30.160.60:FF:000446">
    <property type="entry name" value="Zinc finger protein"/>
    <property type="match status" value="1"/>
</dbReference>
<evidence type="ECO:0000256" key="5">
    <source>
        <dbReference type="ARBA" id="ARBA00022833"/>
    </source>
</evidence>
<evidence type="ECO:0000256" key="7">
    <source>
        <dbReference type="ARBA" id="ARBA00023242"/>
    </source>
</evidence>
<dbReference type="Proteomes" id="UP000054047">
    <property type="component" value="Unassembled WGS sequence"/>
</dbReference>
<dbReference type="EMBL" id="KN729545">
    <property type="protein sequence ID" value="KIH62157.1"/>
    <property type="molecule type" value="Genomic_DNA"/>
</dbReference>
<keyword evidence="12" id="KW-1185">Reference proteome</keyword>
<keyword evidence="3" id="KW-0677">Repeat</keyword>
<evidence type="ECO:0000256" key="2">
    <source>
        <dbReference type="ARBA" id="ARBA00022723"/>
    </source>
</evidence>
<dbReference type="GO" id="GO:0005634">
    <property type="term" value="C:nucleus"/>
    <property type="evidence" value="ECO:0007669"/>
    <property type="project" value="UniProtKB-SubCell"/>
</dbReference>
<keyword evidence="7" id="KW-0539">Nucleus</keyword>
<feature type="compositionally biased region" description="Polar residues" evidence="9">
    <location>
        <begin position="159"/>
        <end position="180"/>
    </location>
</feature>
<evidence type="ECO:0000256" key="4">
    <source>
        <dbReference type="ARBA" id="ARBA00022771"/>
    </source>
</evidence>
<dbReference type="Gene3D" id="3.30.160.60">
    <property type="entry name" value="Classic Zinc Finger"/>
    <property type="match status" value="3"/>
</dbReference>
<evidence type="ECO:0000256" key="1">
    <source>
        <dbReference type="ARBA" id="ARBA00004123"/>
    </source>
</evidence>
<dbReference type="AlphaFoldDB" id="A0A0C2DI64"/>
<feature type="region of interest" description="Disordered" evidence="9">
    <location>
        <begin position="156"/>
        <end position="208"/>
    </location>
</feature>
<name>A0A0C2DI64_9BILA</name>
<keyword evidence="4 8" id="KW-0863">Zinc-finger</keyword>
<keyword evidence="2" id="KW-0479">Metal-binding</keyword>
<feature type="compositionally biased region" description="Basic and acidic residues" evidence="9">
    <location>
        <begin position="470"/>
        <end position="482"/>
    </location>
</feature>
<gene>
    <name evidence="11" type="ORF">ANCDUO_07563</name>
</gene>
<reference evidence="11 12" key="1">
    <citation type="submission" date="2013-12" db="EMBL/GenBank/DDBJ databases">
        <title>Draft genome of the parsitic nematode Ancylostoma duodenale.</title>
        <authorList>
            <person name="Mitreva M."/>
        </authorList>
    </citation>
    <scope>NUCLEOTIDE SEQUENCE [LARGE SCALE GENOMIC DNA]</scope>
    <source>
        <strain evidence="11 12">Zhejiang</strain>
    </source>
</reference>
<sequence length="482" mass="54256">MLFSVSNFNIQSNFCPQVNNNHDPLNNNHVKISSNGRTLVADRKRPYPCNLCTSRFGSKMELEEHQNSHTGMKPIECDVCKARFNRRSTLWNHKRIHSDAKPFVCTVCQMTFKWKNSLKCHKEMHLRKNESTPHIDNDLRQLTYATAAKRKLMMDQEEQGNPATSSASSIHSQPLITTTTPKKKSNKCHKEMHLRKNESTPHIDNDLRQLTYATAAKRKLMMDQEEQGNPATSSASSIHSQPLITTTTPKKKSNKSSPNHGVGAVNLNPITQPLQASALIPPSDHQLDLDTSSLDTLVNSNNNLLMHIYNSEVDPSLTSRHTNPMLNSIDDNMLNSQLLGDIKSESSLGGTTTAPINVHLPMQLNMLNFRPINPQQLPSVHHLTSTSLPVSVPMDYTIHNETPNVAHPQYIVTTQPDMMLPQGIGYQHHGLDQCVILTTGHDYVPNFDYPMIGNYQMQAEQHEAPPPAHESNDEKIVPYEQW</sequence>
<feature type="region of interest" description="Disordered" evidence="9">
    <location>
        <begin position="461"/>
        <end position="482"/>
    </location>
</feature>
<dbReference type="PROSITE" id="PS50157">
    <property type="entry name" value="ZINC_FINGER_C2H2_2"/>
    <property type="match status" value="3"/>
</dbReference>
<dbReference type="GO" id="GO:0008270">
    <property type="term" value="F:zinc ion binding"/>
    <property type="evidence" value="ECO:0007669"/>
    <property type="project" value="UniProtKB-KW"/>
</dbReference>
<evidence type="ECO:0000256" key="9">
    <source>
        <dbReference type="SAM" id="MobiDB-lite"/>
    </source>
</evidence>
<evidence type="ECO:0000256" key="8">
    <source>
        <dbReference type="PROSITE-ProRule" id="PRU00042"/>
    </source>
</evidence>
<feature type="domain" description="C2H2-type" evidence="10">
    <location>
        <begin position="47"/>
        <end position="74"/>
    </location>
</feature>
<dbReference type="GO" id="GO:0000978">
    <property type="term" value="F:RNA polymerase II cis-regulatory region sequence-specific DNA binding"/>
    <property type="evidence" value="ECO:0007669"/>
    <property type="project" value="TreeGrafter"/>
</dbReference>
<protein>
    <submittedName>
        <fullName evidence="11">Zinc finger, C2H2 type</fullName>
    </submittedName>
</protein>
<accession>A0A0C2DI64</accession>
<feature type="domain" description="C2H2-type" evidence="10">
    <location>
        <begin position="75"/>
        <end position="102"/>
    </location>
</feature>
<dbReference type="OrthoDB" id="6077919at2759"/>
<feature type="compositionally biased region" description="Polar residues" evidence="9">
    <location>
        <begin position="227"/>
        <end position="244"/>
    </location>
</feature>
<dbReference type="FunFam" id="3.30.160.60:FF:001729">
    <property type="entry name" value="Zinc finger protein 337"/>
    <property type="match status" value="1"/>
</dbReference>
<dbReference type="Pfam" id="PF00096">
    <property type="entry name" value="zf-C2H2"/>
    <property type="match status" value="1"/>
</dbReference>
<dbReference type="GO" id="GO:0000122">
    <property type="term" value="P:negative regulation of transcription by RNA polymerase II"/>
    <property type="evidence" value="ECO:0007669"/>
    <property type="project" value="UniProtKB-ARBA"/>
</dbReference>
<comment type="subcellular location">
    <subcellularLocation>
        <location evidence="1">Nucleus</location>
    </subcellularLocation>
</comment>
<proteinExistence type="predicted"/>
<dbReference type="GO" id="GO:0003700">
    <property type="term" value="F:DNA-binding transcription factor activity"/>
    <property type="evidence" value="ECO:0007669"/>
    <property type="project" value="TreeGrafter"/>
</dbReference>